<dbReference type="InterPro" id="IPR002182">
    <property type="entry name" value="NB-ARC"/>
</dbReference>
<keyword evidence="3" id="KW-1185">Reference proteome</keyword>
<dbReference type="PANTHER" id="PTHR11017">
    <property type="entry name" value="LEUCINE-RICH REPEAT-CONTAINING PROTEIN"/>
    <property type="match status" value="1"/>
</dbReference>
<proteinExistence type="predicted"/>
<evidence type="ECO:0000313" key="2">
    <source>
        <dbReference type="EMBL" id="KAK2653961.1"/>
    </source>
</evidence>
<protein>
    <recommendedName>
        <fullName evidence="1">NB-ARC domain-containing protein</fullName>
    </recommendedName>
</protein>
<evidence type="ECO:0000313" key="3">
    <source>
        <dbReference type="Proteomes" id="UP001280121"/>
    </source>
</evidence>
<dbReference type="GO" id="GO:0043531">
    <property type="term" value="F:ADP binding"/>
    <property type="evidence" value="ECO:0007669"/>
    <property type="project" value="InterPro"/>
</dbReference>
<dbReference type="InterPro" id="IPR027417">
    <property type="entry name" value="P-loop_NTPase"/>
</dbReference>
<dbReference type="Gene3D" id="3.40.50.10140">
    <property type="entry name" value="Toll/interleukin-1 receptor homology (TIR) domain"/>
    <property type="match status" value="1"/>
</dbReference>
<dbReference type="PRINTS" id="PR00364">
    <property type="entry name" value="DISEASERSIST"/>
</dbReference>
<dbReference type="AlphaFoldDB" id="A0AAD9X770"/>
<dbReference type="InterPro" id="IPR044974">
    <property type="entry name" value="Disease_R_plants"/>
</dbReference>
<comment type="caution">
    <text evidence="2">The sequence shown here is derived from an EMBL/GenBank/DDBJ whole genome shotgun (WGS) entry which is preliminary data.</text>
</comment>
<dbReference type="Gene3D" id="3.40.50.300">
    <property type="entry name" value="P-loop containing nucleotide triphosphate hydrolases"/>
    <property type="match status" value="1"/>
</dbReference>
<accession>A0AAD9X770</accession>
<feature type="domain" description="NB-ARC" evidence="1">
    <location>
        <begin position="74"/>
        <end position="152"/>
    </location>
</feature>
<organism evidence="2 3">
    <name type="scientific">Dipteronia dyeriana</name>
    <dbReference type="NCBI Taxonomy" id="168575"/>
    <lineage>
        <taxon>Eukaryota</taxon>
        <taxon>Viridiplantae</taxon>
        <taxon>Streptophyta</taxon>
        <taxon>Embryophyta</taxon>
        <taxon>Tracheophyta</taxon>
        <taxon>Spermatophyta</taxon>
        <taxon>Magnoliopsida</taxon>
        <taxon>eudicotyledons</taxon>
        <taxon>Gunneridae</taxon>
        <taxon>Pentapetalae</taxon>
        <taxon>rosids</taxon>
        <taxon>malvids</taxon>
        <taxon>Sapindales</taxon>
        <taxon>Sapindaceae</taxon>
        <taxon>Hippocastanoideae</taxon>
        <taxon>Acereae</taxon>
        <taxon>Dipteronia</taxon>
    </lineage>
</organism>
<dbReference type="EMBL" id="JANJYI010000004">
    <property type="protein sequence ID" value="KAK2653961.1"/>
    <property type="molecule type" value="Genomic_DNA"/>
</dbReference>
<dbReference type="Pfam" id="PF00931">
    <property type="entry name" value="NB-ARC"/>
    <property type="match status" value="1"/>
</dbReference>
<reference evidence="2" key="1">
    <citation type="journal article" date="2023" name="Plant J.">
        <title>Genome sequences and population genomics provide insights into the demographic history, inbreeding, and mutation load of two 'living fossil' tree species of Dipteronia.</title>
        <authorList>
            <person name="Feng Y."/>
            <person name="Comes H.P."/>
            <person name="Chen J."/>
            <person name="Zhu S."/>
            <person name="Lu R."/>
            <person name="Zhang X."/>
            <person name="Li P."/>
            <person name="Qiu J."/>
            <person name="Olsen K.M."/>
            <person name="Qiu Y."/>
        </authorList>
    </citation>
    <scope>NUCLEOTIDE SEQUENCE</scope>
    <source>
        <strain evidence="2">KIB01</strain>
    </source>
</reference>
<dbReference type="Proteomes" id="UP001280121">
    <property type="component" value="Unassembled WGS sequence"/>
</dbReference>
<dbReference type="GO" id="GO:0006952">
    <property type="term" value="P:defense response"/>
    <property type="evidence" value="ECO:0007669"/>
    <property type="project" value="InterPro"/>
</dbReference>
<dbReference type="PANTHER" id="PTHR11017:SF479">
    <property type="entry name" value="DISEASE RESISTANCE PROTEIN (TIR-NBS-LRR CLASS) FAMILY"/>
    <property type="match status" value="1"/>
</dbReference>
<evidence type="ECO:0000259" key="1">
    <source>
        <dbReference type="Pfam" id="PF00931"/>
    </source>
</evidence>
<sequence length="154" mass="17460">MYEQRWKDALKEAANLSGFDSHSRDYKSECELIETIVRDVLKRLNDDHLPSTDIRSHLLGIDSKIKHVESLLCSVGLCGIGGIGKTTLVCSVFNKISCQFEGSHFIENVNGELVQGSGLNRLRQELLSTLLENDPRNRFGRKKFLIVFDDVFNF</sequence>
<gene>
    <name evidence="2" type="ORF">Ddye_013817</name>
</gene>
<dbReference type="InterPro" id="IPR035897">
    <property type="entry name" value="Toll_tir_struct_dom_sf"/>
</dbReference>
<dbReference type="SUPFAM" id="SSF52540">
    <property type="entry name" value="P-loop containing nucleoside triphosphate hydrolases"/>
    <property type="match status" value="1"/>
</dbReference>
<name>A0AAD9X770_9ROSI</name>